<feature type="transmembrane region" description="Helical" evidence="1">
    <location>
        <begin position="12"/>
        <end position="30"/>
    </location>
</feature>
<dbReference type="RefSeq" id="WP_188760288.1">
    <property type="nucleotide sequence ID" value="NZ_BMJB01000002.1"/>
</dbReference>
<protein>
    <submittedName>
        <fullName evidence="2">Membrane protein YjgA</fullName>
    </submittedName>
</protein>
<evidence type="ECO:0000256" key="1">
    <source>
        <dbReference type="SAM" id="Phobius"/>
    </source>
</evidence>
<comment type="caution">
    <text evidence="2">The sequence shown here is derived from an EMBL/GenBank/DDBJ whole genome shotgun (WGS) entry which is preliminary data.</text>
</comment>
<reference evidence="2" key="1">
    <citation type="journal article" date="2014" name="Int. J. Syst. Evol. Microbiol.">
        <title>Complete genome sequence of Corynebacterium casei LMG S-19264T (=DSM 44701T), isolated from a smear-ripened cheese.</title>
        <authorList>
            <consortium name="US DOE Joint Genome Institute (JGI-PGF)"/>
            <person name="Walter F."/>
            <person name="Albersmeier A."/>
            <person name="Kalinowski J."/>
            <person name="Ruckert C."/>
        </authorList>
    </citation>
    <scope>NUCLEOTIDE SEQUENCE</scope>
    <source>
        <strain evidence="2">CGMCC 1.15447</strain>
    </source>
</reference>
<keyword evidence="1" id="KW-0472">Membrane</keyword>
<organism evidence="2 3">
    <name type="scientific">Edaphobacter acidisoli</name>
    <dbReference type="NCBI Taxonomy" id="2040573"/>
    <lineage>
        <taxon>Bacteria</taxon>
        <taxon>Pseudomonadati</taxon>
        <taxon>Acidobacteriota</taxon>
        <taxon>Terriglobia</taxon>
        <taxon>Terriglobales</taxon>
        <taxon>Acidobacteriaceae</taxon>
        <taxon>Edaphobacter</taxon>
    </lineage>
</organism>
<dbReference type="EMBL" id="BMJB01000002">
    <property type="protein sequence ID" value="GGA76325.1"/>
    <property type="molecule type" value="Genomic_DNA"/>
</dbReference>
<dbReference type="Pfam" id="PF10990">
    <property type="entry name" value="DUF2809"/>
    <property type="match status" value="1"/>
</dbReference>
<dbReference type="Proteomes" id="UP000648801">
    <property type="component" value="Unassembled WGS sequence"/>
</dbReference>
<accession>A0A916W8C7</accession>
<feature type="transmembrane region" description="Helical" evidence="1">
    <location>
        <begin position="111"/>
        <end position="129"/>
    </location>
</feature>
<keyword evidence="1" id="KW-1133">Transmembrane helix</keyword>
<name>A0A916W8C7_9BACT</name>
<gene>
    <name evidence="2" type="primary">yjgA</name>
    <name evidence="2" type="ORF">GCM10011507_29640</name>
</gene>
<reference evidence="2" key="2">
    <citation type="submission" date="2020-09" db="EMBL/GenBank/DDBJ databases">
        <authorList>
            <person name="Sun Q."/>
            <person name="Zhou Y."/>
        </authorList>
    </citation>
    <scope>NUCLEOTIDE SEQUENCE</scope>
    <source>
        <strain evidence="2">CGMCC 1.15447</strain>
    </source>
</reference>
<proteinExistence type="predicted"/>
<dbReference type="AlphaFoldDB" id="A0A916W8C7"/>
<sequence length="141" mass="15702">MQKNLSRHRRLIYLIVSFLTAIAGLTARFAPLGLPWIVVKYAGSALWAAMIYWVLALAWPQSNVTRLALTSGAIATVTELSRLYHVAWLDTFRVSLPGIILLGRYFSVRNIVAYWLAIVAGAVFDAVVLRRQVDSALLESN</sequence>
<feature type="transmembrane region" description="Helical" evidence="1">
    <location>
        <begin position="36"/>
        <end position="55"/>
    </location>
</feature>
<dbReference type="InterPro" id="IPR021257">
    <property type="entry name" value="DUF2809"/>
</dbReference>
<evidence type="ECO:0000313" key="3">
    <source>
        <dbReference type="Proteomes" id="UP000648801"/>
    </source>
</evidence>
<evidence type="ECO:0000313" key="2">
    <source>
        <dbReference type="EMBL" id="GGA76325.1"/>
    </source>
</evidence>
<keyword evidence="1" id="KW-0812">Transmembrane</keyword>
<keyword evidence="3" id="KW-1185">Reference proteome</keyword>